<dbReference type="InterPro" id="IPR025637">
    <property type="entry name" value="DUF4333"/>
</dbReference>
<name>A0A7D6Z2R5_9NOCA</name>
<dbReference type="Pfam" id="PF14230">
    <property type="entry name" value="DUF4333"/>
    <property type="match status" value="1"/>
</dbReference>
<dbReference type="Proteomes" id="UP000515512">
    <property type="component" value="Chromosome"/>
</dbReference>
<proteinExistence type="predicted"/>
<dbReference type="EMBL" id="CP059399">
    <property type="protein sequence ID" value="QLY29484.1"/>
    <property type="molecule type" value="Genomic_DNA"/>
</dbReference>
<evidence type="ECO:0000313" key="3">
    <source>
        <dbReference type="Proteomes" id="UP000515512"/>
    </source>
</evidence>
<accession>A0A7D6Z2R5</accession>
<sequence length="267" mass="28603">MRRCVIALSALLVAGCGMFGPDTVSGDDVASKVRVYYKSVAGIDPVWLTCGSVDAEVGAEATCTATDAQGQKWPMTVRVEKVDGAELVYDIRFDDELSDNRAVQGGIALALKSKTGSDFQSVRCTGLQKYAINATRMCTATETNGSQWEVEYYLTNLNGGASITLQDPLLYASSVQSMVRTLAWDLSSHYGLSSGMFSFAQGSAACPNMLRGKAGESVHCTATLADRSTTDITVNATKFEDGKVYFQMYPTNDPSLSQGGWRLADPS</sequence>
<evidence type="ECO:0000259" key="1">
    <source>
        <dbReference type="Pfam" id="PF14230"/>
    </source>
</evidence>
<feature type="domain" description="DUF4333" evidence="1">
    <location>
        <begin position="12"/>
        <end position="84"/>
    </location>
</feature>
<organism evidence="2 3">
    <name type="scientific">Nocardia huaxiensis</name>
    <dbReference type="NCBI Taxonomy" id="2755382"/>
    <lineage>
        <taxon>Bacteria</taxon>
        <taxon>Bacillati</taxon>
        <taxon>Actinomycetota</taxon>
        <taxon>Actinomycetes</taxon>
        <taxon>Mycobacteriales</taxon>
        <taxon>Nocardiaceae</taxon>
        <taxon>Nocardia</taxon>
    </lineage>
</organism>
<keyword evidence="3" id="KW-1185">Reference proteome</keyword>
<gene>
    <name evidence="2" type="ORF">H0264_30160</name>
</gene>
<reference evidence="2 3" key="1">
    <citation type="submission" date="2020-07" db="EMBL/GenBank/DDBJ databases">
        <authorList>
            <person name="Zhuang K."/>
            <person name="Ran Y."/>
        </authorList>
    </citation>
    <scope>NUCLEOTIDE SEQUENCE [LARGE SCALE GENOMIC DNA]</scope>
    <source>
        <strain evidence="2 3">WCH-YHL-001</strain>
    </source>
</reference>
<protein>
    <submittedName>
        <fullName evidence="2">DUF4333 domain-containing protein</fullName>
    </submittedName>
</protein>
<dbReference type="AlphaFoldDB" id="A0A7D6Z2R5"/>
<dbReference type="KEGG" id="nhu:H0264_30160"/>
<evidence type="ECO:0000313" key="2">
    <source>
        <dbReference type="EMBL" id="QLY29484.1"/>
    </source>
</evidence>
<dbReference type="PROSITE" id="PS51257">
    <property type="entry name" value="PROKAR_LIPOPROTEIN"/>
    <property type="match status" value="1"/>
</dbReference>
<dbReference type="RefSeq" id="WP_181580688.1">
    <property type="nucleotide sequence ID" value="NZ_CP059399.1"/>
</dbReference>